<dbReference type="EMBL" id="JARKHS020010108">
    <property type="protein sequence ID" value="KAK8779156.1"/>
    <property type="molecule type" value="Genomic_DNA"/>
</dbReference>
<reference evidence="1 2" key="1">
    <citation type="journal article" date="2023" name="Arcadia Sci">
        <title>De novo assembly of a long-read Amblyomma americanum tick genome.</title>
        <authorList>
            <person name="Chou S."/>
            <person name="Poskanzer K.E."/>
            <person name="Rollins M."/>
            <person name="Thuy-Boun P.S."/>
        </authorList>
    </citation>
    <scope>NUCLEOTIDE SEQUENCE [LARGE SCALE GENOMIC DNA]</scope>
    <source>
        <strain evidence="1">F_SG_1</strain>
        <tissue evidence="1">Salivary glands</tissue>
    </source>
</reference>
<dbReference type="AlphaFoldDB" id="A0AAQ4EWB6"/>
<protein>
    <recommendedName>
        <fullName evidence="3">Lipocalin</fullName>
    </recommendedName>
</protein>
<evidence type="ECO:0008006" key="3">
    <source>
        <dbReference type="Google" id="ProtNLM"/>
    </source>
</evidence>
<name>A0AAQ4EWB6_AMBAM</name>
<proteinExistence type="predicted"/>
<sequence>MKFKYYLLCDAGGFDEGYEELLYQESDNSCGIMNITITMGEQGGIELTWFDLRVRNSSVRTGPTEKCRDLYKNYTKKQQPTAQIYYKMCQHMPQDKTDSTTPHYILNGRG</sequence>
<evidence type="ECO:0000313" key="2">
    <source>
        <dbReference type="Proteomes" id="UP001321473"/>
    </source>
</evidence>
<organism evidence="1 2">
    <name type="scientific">Amblyomma americanum</name>
    <name type="common">Lone star tick</name>
    <dbReference type="NCBI Taxonomy" id="6943"/>
    <lineage>
        <taxon>Eukaryota</taxon>
        <taxon>Metazoa</taxon>
        <taxon>Ecdysozoa</taxon>
        <taxon>Arthropoda</taxon>
        <taxon>Chelicerata</taxon>
        <taxon>Arachnida</taxon>
        <taxon>Acari</taxon>
        <taxon>Parasitiformes</taxon>
        <taxon>Ixodida</taxon>
        <taxon>Ixodoidea</taxon>
        <taxon>Ixodidae</taxon>
        <taxon>Amblyomminae</taxon>
        <taxon>Amblyomma</taxon>
    </lineage>
</organism>
<gene>
    <name evidence="1" type="ORF">V5799_019503</name>
</gene>
<evidence type="ECO:0000313" key="1">
    <source>
        <dbReference type="EMBL" id="KAK8779156.1"/>
    </source>
</evidence>
<accession>A0AAQ4EWB6</accession>
<comment type="caution">
    <text evidence="1">The sequence shown here is derived from an EMBL/GenBank/DDBJ whole genome shotgun (WGS) entry which is preliminary data.</text>
</comment>
<keyword evidence="2" id="KW-1185">Reference proteome</keyword>
<dbReference type="Proteomes" id="UP001321473">
    <property type="component" value="Unassembled WGS sequence"/>
</dbReference>